<evidence type="ECO:0008006" key="4">
    <source>
        <dbReference type="Google" id="ProtNLM"/>
    </source>
</evidence>
<organism evidence="2 3">
    <name type="scientific">Schizophyllum amplum</name>
    <dbReference type="NCBI Taxonomy" id="97359"/>
    <lineage>
        <taxon>Eukaryota</taxon>
        <taxon>Fungi</taxon>
        <taxon>Dikarya</taxon>
        <taxon>Basidiomycota</taxon>
        <taxon>Agaricomycotina</taxon>
        <taxon>Agaricomycetes</taxon>
        <taxon>Agaricomycetidae</taxon>
        <taxon>Agaricales</taxon>
        <taxon>Schizophyllaceae</taxon>
        <taxon>Schizophyllum</taxon>
    </lineage>
</organism>
<keyword evidence="3" id="KW-1185">Reference proteome</keyword>
<dbReference type="Proteomes" id="UP000320762">
    <property type="component" value="Unassembled WGS sequence"/>
</dbReference>
<dbReference type="EMBL" id="VDMD01000002">
    <property type="protein sequence ID" value="TRM68004.1"/>
    <property type="molecule type" value="Genomic_DNA"/>
</dbReference>
<evidence type="ECO:0000313" key="2">
    <source>
        <dbReference type="EMBL" id="TRM68004.1"/>
    </source>
</evidence>
<sequence>MCALLALRVALTLMRMWTPTRSWAPHRSRQPQGTRMNLRWLGTVREVSPRFCCHVRGRRWREPSWRGGVHQRSRDLVRVLAVRFGS</sequence>
<accession>A0A550CT85</accession>
<evidence type="ECO:0000313" key="3">
    <source>
        <dbReference type="Proteomes" id="UP000320762"/>
    </source>
</evidence>
<gene>
    <name evidence="2" type="ORF">BD626DRAFT_480492</name>
</gene>
<proteinExistence type="predicted"/>
<evidence type="ECO:0000256" key="1">
    <source>
        <dbReference type="SAM" id="SignalP"/>
    </source>
</evidence>
<reference evidence="2 3" key="1">
    <citation type="journal article" date="2019" name="New Phytol.">
        <title>Comparative genomics reveals unique wood-decay strategies and fruiting body development in the Schizophyllaceae.</title>
        <authorList>
            <person name="Almasi E."/>
            <person name="Sahu N."/>
            <person name="Krizsan K."/>
            <person name="Balint B."/>
            <person name="Kovacs G.M."/>
            <person name="Kiss B."/>
            <person name="Cseklye J."/>
            <person name="Drula E."/>
            <person name="Henrissat B."/>
            <person name="Nagy I."/>
            <person name="Chovatia M."/>
            <person name="Adam C."/>
            <person name="LaButti K."/>
            <person name="Lipzen A."/>
            <person name="Riley R."/>
            <person name="Grigoriev I.V."/>
            <person name="Nagy L.G."/>
        </authorList>
    </citation>
    <scope>NUCLEOTIDE SEQUENCE [LARGE SCALE GENOMIC DNA]</scope>
    <source>
        <strain evidence="2 3">NL-1724</strain>
    </source>
</reference>
<protein>
    <recommendedName>
        <fullName evidence="4">Secreted protein</fullName>
    </recommendedName>
</protein>
<comment type="caution">
    <text evidence="2">The sequence shown here is derived from an EMBL/GenBank/DDBJ whole genome shotgun (WGS) entry which is preliminary data.</text>
</comment>
<name>A0A550CT85_9AGAR</name>
<feature type="signal peptide" evidence="1">
    <location>
        <begin position="1"/>
        <end position="22"/>
    </location>
</feature>
<keyword evidence="1" id="KW-0732">Signal</keyword>
<feature type="chain" id="PRO_5021703173" description="Secreted protein" evidence="1">
    <location>
        <begin position="23"/>
        <end position="86"/>
    </location>
</feature>
<dbReference type="AlphaFoldDB" id="A0A550CT85"/>